<name>A0ABR9JLP5_9ACTN</name>
<keyword evidence="1" id="KW-0472">Membrane</keyword>
<evidence type="ECO:0000313" key="2">
    <source>
        <dbReference type="EMBL" id="MBE1531301.1"/>
    </source>
</evidence>
<feature type="transmembrane region" description="Helical" evidence="1">
    <location>
        <begin position="32"/>
        <end position="57"/>
    </location>
</feature>
<proteinExistence type="predicted"/>
<protein>
    <submittedName>
        <fullName evidence="2">Uncharacterized protein</fullName>
    </submittedName>
</protein>
<dbReference type="RefSeq" id="WP_192758196.1">
    <property type="nucleotide sequence ID" value="NZ_JADBDZ010000001.1"/>
</dbReference>
<dbReference type="Proteomes" id="UP000627838">
    <property type="component" value="Unassembled WGS sequence"/>
</dbReference>
<gene>
    <name evidence="2" type="ORF">H4W34_001134</name>
</gene>
<comment type="caution">
    <text evidence="2">The sequence shown here is derived from an EMBL/GenBank/DDBJ whole genome shotgun (WGS) entry which is preliminary data.</text>
</comment>
<keyword evidence="1" id="KW-0812">Transmembrane</keyword>
<evidence type="ECO:0000313" key="3">
    <source>
        <dbReference type="Proteomes" id="UP000627838"/>
    </source>
</evidence>
<accession>A0ABR9JLP5</accession>
<sequence length="60" mass="6596">MTDDRDTAGTDRDDLDRQVRDRYGTWRDQPRGLGCAIVAAFLVLTTIAFAVVVVLLITAA</sequence>
<evidence type="ECO:0000256" key="1">
    <source>
        <dbReference type="SAM" id="Phobius"/>
    </source>
</evidence>
<dbReference type="EMBL" id="JADBDZ010000001">
    <property type="protein sequence ID" value="MBE1531301.1"/>
    <property type="molecule type" value="Genomic_DNA"/>
</dbReference>
<keyword evidence="3" id="KW-1185">Reference proteome</keyword>
<organism evidence="2 3">
    <name type="scientific">Actinomadura algeriensis</name>
    <dbReference type="NCBI Taxonomy" id="1679523"/>
    <lineage>
        <taxon>Bacteria</taxon>
        <taxon>Bacillati</taxon>
        <taxon>Actinomycetota</taxon>
        <taxon>Actinomycetes</taxon>
        <taxon>Streptosporangiales</taxon>
        <taxon>Thermomonosporaceae</taxon>
        <taxon>Actinomadura</taxon>
    </lineage>
</organism>
<reference evidence="2 3" key="1">
    <citation type="submission" date="2020-10" db="EMBL/GenBank/DDBJ databases">
        <title>Sequencing the genomes of 1000 actinobacteria strains.</title>
        <authorList>
            <person name="Klenk H.-P."/>
        </authorList>
    </citation>
    <scope>NUCLEOTIDE SEQUENCE [LARGE SCALE GENOMIC DNA]</scope>
    <source>
        <strain evidence="2 3">DSM 46744</strain>
    </source>
</reference>
<keyword evidence="1" id="KW-1133">Transmembrane helix</keyword>